<name>A0A9Q1J5W3_SYNKA</name>
<feature type="compositionally biased region" description="Polar residues" evidence="1">
    <location>
        <begin position="8"/>
        <end position="22"/>
    </location>
</feature>
<reference evidence="2" key="1">
    <citation type="journal article" date="2023" name="Science">
        <title>Genome structures resolve the early diversification of teleost fishes.</title>
        <authorList>
            <person name="Parey E."/>
            <person name="Louis A."/>
            <person name="Montfort J."/>
            <person name="Bouchez O."/>
            <person name="Roques C."/>
            <person name="Iampietro C."/>
            <person name="Lluch J."/>
            <person name="Castinel A."/>
            <person name="Donnadieu C."/>
            <person name="Desvignes T."/>
            <person name="Floi Bucao C."/>
            <person name="Jouanno E."/>
            <person name="Wen M."/>
            <person name="Mejri S."/>
            <person name="Dirks R."/>
            <person name="Jansen H."/>
            <person name="Henkel C."/>
            <person name="Chen W.J."/>
            <person name="Zahm M."/>
            <person name="Cabau C."/>
            <person name="Klopp C."/>
            <person name="Thompson A.W."/>
            <person name="Robinson-Rechavi M."/>
            <person name="Braasch I."/>
            <person name="Lecointre G."/>
            <person name="Bobe J."/>
            <person name="Postlethwait J.H."/>
            <person name="Berthelot C."/>
            <person name="Roest Crollius H."/>
            <person name="Guiguen Y."/>
        </authorList>
    </citation>
    <scope>NUCLEOTIDE SEQUENCE</scope>
    <source>
        <strain evidence="2">WJC10195</strain>
    </source>
</reference>
<dbReference type="Proteomes" id="UP001152622">
    <property type="component" value="Chromosome 3"/>
</dbReference>
<dbReference type="AlphaFoldDB" id="A0A9Q1J5W3"/>
<feature type="region of interest" description="Disordered" evidence="1">
    <location>
        <begin position="1"/>
        <end position="91"/>
    </location>
</feature>
<sequence length="91" mass="9568">MLPLACSVTLQRSSADPQGQSNRPRKFNWTTELELTWRTTGPDPIPSGGAEQGPPDPIKLRAAPPPDRAVSFTLGPPGGTGRGGSVAPHRT</sequence>
<proteinExistence type="predicted"/>
<evidence type="ECO:0000256" key="1">
    <source>
        <dbReference type="SAM" id="MobiDB-lite"/>
    </source>
</evidence>
<protein>
    <submittedName>
        <fullName evidence="2">Uncharacterized protein</fullName>
    </submittedName>
</protein>
<dbReference type="EMBL" id="JAINUF010000003">
    <property type="protein sequence ID" value="KAJ8368809.1"/>
    <property type="molecule type" value="Genomic_DNA"/>
</dbReference>
<organism evidence="2 3">
    <name type="scientific">Synaphobranchus kaupii</name>
    <name type="common">Kaup's arrowtooth eel</name>
    <dbReference type="NCBI Taxonomy" id="118154"/>
    <lineage>
        <taxon>Eukaryota</taxon>
        <taxon>Metazoa</taxon>
        <taxon>Chordata</taxon>
        <taxon>Craniata</taxon>
        <taxon>Vertebrata</taxon>
        <taxon>Euteleostomi</taxon>
        <taxon>Actinopterygii</taxon>
        <taxon>Neopterygii</taxon>
        <taxon>Teleostei</taxon>
        <taxon>Anguilliformes</taxon>
        <taxon>Synaphobranchidae</taxon>
        <taxon>Synaphobranchus</taxon>
    </lineage>
</organism>
<gene>
    <name evidence="2" type="ORF">SKAU_G00088370</name>
</gene>
<keyword evidence="3" id="KW-1185">Reference proteome</keyword>
<comment type="caution">
    <text evidence="2">The sequence shown here is derived from an EMBL/GenBank/DDBJ whole genome shotgun (WGS) entry which is preliminary data.</text>
</comment>
<evidence type="ECO:0000313" key="3">
    <source>
        <dbReference type="Proteomes" id="UP001152622"/>
    </source>
</evidence>
<evidence type="ECO:0000313" key="2">
    <source>
        <dbReference type="EMBL" id="KAJ8368809.1"/>
    </source>
</evidence>
<feature type="compositionally biased region" description="Low complexity" evidence="1">
    <location>
        <begin position="29"/>
        <end position="40"/>
    </location>
</feature>
<accession>A0A9Q1J5W3</accession>